<name>B9THI2_RICCO</name>
<organism evidence="3 4">
    <name type="scientific">Ricinus communis</name>
    <name type="common">Castor bean</name>
    <dbReference type="NCBI Taxonomy" id="3988"/>
    <lineage>
        <taxon>Eukaryota</taxon>
        <taxon>Viridiplantae</taxon>
        <taxon>Streptophyta</taxon>
        <taxon>Embryophyta</taxon>
        <taxon>Tracheophyta</taxon>
        <taxon>Spermatophyta</taxon>
        <taxon>Magnoliopsida</taxon>
        <taxon>eudicotyledons</taxon>
        <taxon>Gunneridae</taxon>
        <taxon>Pentapetalae</taxon>
        <taxon>rosids</taxon>
        <taxon>fabids</taxon>
        <taxon>Malpighiales</taxon>
        <taxon>Euphorbiaceae</taxon>
        <taxon>Acalyphoideae</taxon>
        <taxon>Acalypheae</taxon>
        <taxon>Ricinus</taxon>
    </lineage>
</organism>
<keyword evidence="4" id="KW-1185">Reference proteome</keyword>
<gene>
    <name evidence="3" type="ORF">RCOM_1897050</name>
</gene>
<evidence type="ECO:0000256" key="2">
    <source>
        <dbReference type="ARBA" id="ARBA00023125"/>
    </source>
</evidence>
<evidence type="ECO:0000313" key="4">
    <source>
        <dbReference type="Proteomes" id="UP000008311"/>
    </source>
</evidence>
<dbReference type="PANTHER" id="PTHR30408:SF12">
    <property type="entry name" value="TYPE I RESTRICTION ENZYME MJAVIII SPECIFICITY SUBUNIT"/>
    <property type="match status" value="1"/>
</dbReference>
<dbReference type="InterPro" id="IPR052021">
    <property type="entry name" value="Type-I_RS_S_subunit"/>
</dbReference>
<evidence type="ECO:0000256" key="1">
    <source>
        <dbReference type="ARBA" id="ARBA00022747"/>
    </source>
</evidence>
<dbReference type="EMBL" id="EQ981543">
    <property type="protein sequence ID" value="EEF24682.1"/>
    <property type="molecule type" value="Genomic_DNA"/>
</dbReference>
<dbReference type="Gene3D" id="3.90.220.20">
    <property type="entry name" value="DNA methylase specificity domains"/>
    <property type="match status" value="1"/>
</dbReference>
<dbReference type="Proteomes" id="UP000008311">
    <property type="component" value="Unassembled WGS sequence"/>
</dbReference>
<reference evidence="4" key="1">
    <citation type="journal article" date="2010" name="Nat. Biotechnol.">
        <title>Draft genome sequence of the oilseed species Ricinus communis.</title>
        <authorList>
            <person name="Chan A.P."/>
            <person name="Crabtree J."/>
            <person name="Zhao Q."/>
            <person name="Lorenzi H."/>
            <person name="Orvis J."/>
            <person name="Puiu D."/>
            <person name="Melake-Berhan A."/>
            <person name="Jones K.M."/>
            <person name="Redman J."/>
            <person name="Chen G."/>
            <person name="Cahoon E.B."/>
            <person name="Gedil M."/>
            <person name="Stanke M."/>
            <person name="Haas B.J."/>
            <person name="Wortman J.R."/>
            <person name="Fraser-Liggett C.M."/>
            <person name="Ravel J."/>
            <person name="Rabinowicz P.D."/>
        </authorList>
    </citation>
    <scope>NUCLEOTIDE SEQUENCE [LARGE SCALE GENOMIC DNA]</scope>
    <source>
        <strain evidence="4">cv. Hale</strain>
    </source>
</reference>
<dbReference type="InParanoid" id="B9THI2"/>
<dbReference type="GO" id="GO:0003677">
    <property type="term" value="F:DNA binding"/>
    <property type="evidence" value="ECO:0007669"/>
    <property type="project" value="UniProtKB-KW"/>
</dbReference>
<accession>B9THI2</accession>
<keyword evidence="2" id="KW-0238">DNA-binding</keyword>
<sequence>MKIALPPVQEQRRIADILSTWDQAIIVTERLCANSQQRKRALMTSLLSGRRRFPSFEDKWRYVDFDSIFSRVLRKNSSNNNNVLTISGEHGLISQRDYFNKSVAGANLTGYTFLQRFDFAYNKSYSSGYPLGAIKPLLAYETGIVSSLYLCFRLREDVDADFDFFRHYFEAGFMNQEIEGIAQEGARNHGLLNVSVNDFFKLRLHIPSAQEQRRIAEVINVAEAEQKRHEAQLQSLCLEKLALMQQLLTGKRCVSPPETVLEEHA</sequence>
<protein>
    <recommendedName>
        <fullName evidence="5">Type I restriction modification DNA specificity domain-containing protein</fullName>
    </recommendedName>
</protein>
<dbReference type="GO" id="GO:0009307">
    <property type="term" value="P:DNA restriction-modification system"/>
    <property type="evidence" value="ECO:0007669"/>
    <property type="project" value="UniProtKB-KW"/>
</dbReference>
<proteinExistence type="predicted"/>
<keyword evidence="1" id="KW-0680">Restriction system</keyword>
<dbReference type="SUPFAM" id="SSF116734">
    <property type="entry name" value="DNA methylase specificity domain"/>
    <property type="match status" value="2"/>
</dbReference>
<dbReference type="AlphaFoldDB" id="B9THI2"/>
<evidence type="ECO:0000313" key="3">
    <source>
        <dbReference type="EMBL" id="EEF24682.1"/>
    </source>
</evidence>
<dbReference type="Gene3D" id="1.10.287.1120">
    <property type="entry name" value="Bipartite methylase S protein"/>
    <property type="match status" value="1"/>
</dbReference>
<evidence type="ECO:0008006" key="5">
    <source>
        <dbReference type="Google" id="ProtNLM"/>
    </source>
</evidence>
<dbReference type="PANTHER" id="PTHR30408">
    <property type="entry name" value="TYPE-1 RESTRICTION ENZYME ECOKI SPECIFICITY PROTEIN"/>
    <property type="match status" value="1"/>
</dbReference>
<dbReference type="InterPro" id="IPR044946">
    <property type="entry name" value="Restrct_endonuc_typeI_TRD_sf"/>
</dbReference>